<evidence type="ECO:0000313" key="3">
    <source>
        <dbReference type="EMBL" id="CAA2984671.1"/>
    </source>
</evidence>
<dbReference type="Pfam" id="PF14364">
    <property type="entry name" value="DUF4408"/>
    <property type="match status" value="1"/>
</dbReference>
<organism evidence="3 4">
    <name type="scientific">Olea europaea subsp. europaea</name>
    <dbReference type="NCBI Taxonomy" id="158383"/>
    <lineage>
        <taxon>Eukaryota</taxon>
        <taxon>Viridiplantae</taxon>
        <taxon>Streptophyta</taxon>
        <taxon>Embryophyta</taxon>
        <taxon>Tracheophyta</taxon>
        <taxon>Spermatophyta</taxon>
        <taxon>Magnoliopsida</taxon>
        <taxon>eudicotyledons</taxon>
        <taxon>Gunneridae</taxon>
        <taxon>Pentapetalae</taxon>
        <taxon>asterids</taxon>
        <taxon>lamiids</taxon>
        <taxon>Lamiales</taxon>
        <taxon>Oleaceae</taxon>
        <taxon>Oleeae</taxon>
        <taxon>Olea</taxon>
    </lineage>
</organism>
<feature type="domain" description="DUF4408" evidence="2">
    <location>
        <begin position="42"/>
        <end position="71"/>
    </location>
</feature>
<dbReference type="AlphaFoldDB" id="A0A8S0RX46"/>
<dbReference type="Proteomes" id="UP000594638">
    <property type="component" value="Unassembled WGS sequence"/>
</dbReference>
<evidence type="ECO:0000313" key="4">
    <source>
        <dbReference type="Proteomes" id="UP000594638"/>
    </source>
</evidence>
<dbReference type="EMBL" id="CACTIH010003775">
    <property type="protein sequence ID" value="CAA2984671.1"/>
    <property type="molecule type" value="Genomic_DNA"/>
</dbReference>
<accession>A0A8S0RX46</accession>
<dbReference type="PANTHER" id="PTHR33098">
    <property type="entry name" value="COTTON FIBER (DUF761)"/>
    <property type="match status" value="1"/>
</dbReference>
<protein>
    <recommendedName>
        <fullName evidence="2">DUF4408 domain-containing protein</fullName>
    </recommendedName>
</protein>
<feature type="region of interest" description="Disordered" evidence="1">
    <location>
        <begin position="130"/>
        <end position="154"/>
    </location>
</feature>
<keyword evidence="4" id="KW-1185">Reference proteome</keyword>
<evidence type="ECO:0000256" key="1">
    <source>
        <dbReference type="SAM" id="MobiDB-lite"/>
    </source>
</evidence>
<dbReference type="OrthoDB" id="893637at2759"/>
<dbReference type="Pfam" id="PF05553">
    <property type="entry name" value="DUF761"/>
    <property type="match status" value="1"/>
</dbReference>
<name>A0A8S0RX46_OLEEU</name>
<evidence type="ECO:0000259" key="2">
    <source>
        <dbReference type="Pfam" id="PF14364"/>
    </source>
</evidence>
<reference evidence="3 4" key="1">
    <citation type="submission" date="2019-12" db="EMBL/GenBank/DDBJ databases">
        <authorList>
            <person name="Alioto T."/>
            <person name="Alioto T."/>
            <person name="Gomez Garrido J."/>
        </authorList>
    </citation>
    <scope>NUCLEOTIDE SEQUENCE [LARGE SCALE GENOMIC DNA]</scope>
</reference>
<sequence>MGSWILSFKVFLISFGLVSFALGIKFSTSFIVQFTCNQASVIWSIVVSCLKPPYLYFTVNGIIITIIASLRNHIVTSEPLVLVDKAPPPVPYEIKTIVETPLPAYDSEDEIVELKPVLINGVKADFDQNEEETGDIDTEYESDGDDELDISSSACTPPQKIIHRKVQSEFLLPEKPLVCSEFGHRSPNRANPEDVRALRLTELEGYATLESTWKMITEGRHVTPTKHLKKSDTLTTSSSYRMSKSKTFKDPINRERRLEAPSNISSSTRITKELSPERDELNRRVEAFIQKFNEEMRLQKQESLNKYNEMINRGTHN</sequence>
<dbReference type="PANTHER" id="PTHR33098:SF75">
    <property type="entry name" value="DUF4408 DOMAIN PROTEIN"/>
    <property type="match status" value="1"/>
</dbReference>
<dbReference type="InterPro" id="IPR025520">
    <property type="entry name" value="DUF4408"/>
</dbReference>
<dbReference type="InterPro" id="IPR008480">
    <property type="entry name" value="DUF761_pln"/>
</dbReference>
<proteinExistence type="predicted"/>
<feature type="compositionally biased region" description="Acidic residues" evidence="1">
    <location>
        <begin position="130"/>
        <end position="149"/>
    </location>
</feature>
<feature type="region of interest" description="Disordered" evidence="1">
    <location>
        <begin position="227"/>
        <end position="246"/>
    </location>
</feature>
<comment type="caution">
    <text evidence="3">The sequence shown here is derived from an EMBL/GenBank/DDBJ whole genome shotgun (WGS) entry which is preliminary data.</text>
</comment>
<gene>
    <name evidence="3" type="ORF">OLEA9_A034722</name>
</gene>
<dbReference type="Gramene" id="OE9A034722T1">
    <property type="protein sequence ID" value="OE9A034722C1"/>
    <property type="gene ID" value="OE9A034722"/>
</dbReference>